<organism evidence="2 3">
    <name type="scientific">Albidovulum sediminicola</name>
    <dbReference type="NCBI Taxonomy" id="2984331"/>
    <lineage>
        <taxon>Bacteria</taxon>
        <taxon>Pseudomonadati</taxon>
        <taxon>Pseudomonadota</taxon>
        <taxon>Alphaproteobacteria</taxon>
        <taxon>Rhodobacterales</taxon>
        <taxon>Paracoccaceae</taxon>
        <taxon>Albidovulum</taxon>
    </lineage>
</organism>
<feature type="compositionally biased region" description="Basic and acidic residues" evidence="1">
    <location>
        <begin position="61"/>
        <end position="72"/>
    </location>
</feature>
<protein>
    <recommendedName>
        <fullName evidence="4">BZIP domain-containing protein</fullName>
    </recommendedName>
</protein>
<name>A0ABT2Z7A8_9RHOB</name>
<dbReference type="Proteomes" id="UP001652503">
    <property type="component" value="Unassembled WGS sequence"/>
</dbReference>
<evidence type="ECO:0008006" key="4">
    <source>
        <dbReference type="Google" id="ProtNLM"/>
    </source>
</evidence>
<feature type="region of interest" description="Disordered" evidence="1">
    <location>
        <begin position="59"/>
        <end position="138"/>
    </location>
</feature>
<feature type="compositionally biased region" description="Basic and acidic residues" evidence="1">
    <location>
        <begin position="84"/>
        <end position="99"/>
    </location>
</feature>
<dbReference type="EMBL" id="JAOWLA010000034">
    <property type="protein sequence ID" value="MCV2866902.1"/>
    <property type="molecule type" value="Genomic_DNA"/>
</dbReference>
<gene>
    <name evidence="2" type="ORF">OE647_19545</name>
</gene>
<accession>A0ABT2Z7A8</accession>
<evidence type="ECO:0000313" key="3">
    <source>
        <dbReference type="Proteomes" id="UP001652503"/>
    </source>
</evidence>
<proteinExistence type="predicted"/>
<reference evidence="2 3" key="1">
    <citation type="submission" date="2022-10" db="EMBL/GenBank/DDBJ databases">
        <title>Defluviimonas sp. nov., isolated from ocean surface water.</title>
        <authorList>
            <person name="He W."/>
            <person name="Wang L."/>
            <person name="Zhang D.-F."/>
        </authorList>
    </citation>
    <scope>NUCLEOTIDE SEQUENCE [LARGE SCALE GENOMIC DNA]</scope>
    <source>
        <strain evidence="2 3">WL0075</strain>
    </source>
</reference>
<sequence>MDEPEADQNADKNLLARRLDRAKEWMKKKKLENQRQGFTAQAFDAVDDYRKGTGRKAYNAARREEYRTEVEAQGRQVRPYTKSSSDEERKRKRAEAEAKRRAKIKAQATDEELQLARENAKERQRKSRTSRRALEDEKQELEAIVEGLLADLDLGASEIAEE</sequence>
<evidence type="ECO:0000256" key="1">
    <source>
        <dbReference type="SAM" id="MobiDB-lite"/>
    </source>
</evidence>
<evidence type="ECO:0000313" key="2">
    <source>
        <dbReference type="EMBL" id="MCV2866902.1"/>
    </source>
</evidence>
<dbReference type="RefSeq" id="WP_263723451.1">
    <property type="nucleotide sequence ID" value="NZ_JAOWLA010000034.1"/>
</dbReference>
<comment type="caution">
    <text evidence="2">The sequence shown here is derived from an EMBL/GenBank/DDBJ whole genome shotgun (WGS) entry which is preliminary data.</text>
</comment>
<keyword evidence="3" id="KW-1185">Reference proteome</keyword>